<dbReference type="PANTHER" id="PTHR28651:SF1">
    <property type="entry name" value="TRANSMEMBRANE PROTEIN 232"/>
    <property type="match status" value="1"/>
</dbReference>
<sequence length="906" mass="100617">MPITKIPVVHKFGIISSSQRLELQERLLKQTYLTSLKSKKATVAQRNPVEVTEDFVQLFNSAQDFEEKEQYEERARKLLERAKRRSGVISCGHGAHVNLPLAWTEMAQLAQCKGRIQEECLDTLVTSLDVSPLEKYHIPALFFLAETMLYWLRTEAVHQPFLRTGEIKLLRMGQLVFQRLFYHHMAGQLQGYIDAKNRLFTYIDGLHECQEAYNPYPNALLSLRFIIEVGKIILADSQLEPGDIKEGDKLPEAPKHNMEELSSVTKEMYERRNQEDTRSIHSGAISSSVHDLSPTLWHALDVWRCTNSLGGGLREALKALAHCGLGLASETWVDGVVAIQILGETAKTNMAAMKVLHRLAQGVKTTEDLLTPPLSSRSGGSDMFSISSDGGDLDAGMDSGTKVSESRESEYSSKPSLSDIYERSEEGDAEKRQAATITGSSGTEGSKGTDLSDQSLSSKNSPKTADTLEEREEEEKPRPAIREASFGGTSRLVQREVSFDESALRKSSAPDPLKSSQGYASVGSDKGRHNTQDSKLSLRSLEVDRTTGWRAEAGSAFKSGRASEASSVPTFTNMPFPDTPGITGWHWEVAIMYTEVLAGVVLYGNTANIQKHALVGSNIDVENIHRRSYNNSISGIGSSQLSSAGLLDLAFFKPKNETKDGGPNDWSWRIRYGAIQSLVKICRSLQGDTTREGLRSAAWNTLLRANSMERDSRVLEALKVGQVHTDADSYLGPAVREHPTSLGIHIAGGLSVIYLPPIPPPATASPSKKTPPRPRPKPQFSTMTKTAGVKPLRTSLKQEIELATALYEQAPDYNTRKSFDLRRIMEDQWRKELQAKLEEEEEEELKALKEKQEKEEQRQRETNEAKANKFKKKITAKESSQKMSEESATANIKLGIPRNEPRLGSF</sequence>
<name>A0ABM0JZX4_APLCA</name>
<feature type="compositionally biased region" description="Polar residues" evidence="1">
    <location>
        <begin position="373"/>
        <end position="388"/>
    </location>
</feature>
<dbReference type="RefSeq" id="XP_005105470.1">
    <property type="nucleotide sequence ID" value="XM_005105413.3"/>
</dbReference>
<feature type="region of interest" description="Disordered" evidence="1">
    <location>
        <begin position="841"/>
        <end position="906"/>
    </location>
</feature>
<evidence type="ECO:0000313" key="2">
    <source>
        <dbReference type="Proteomes" id="UP000694888"/>
    </source>
</evidence>
<gene>
    <name evidence="3" type="primary">LOC101850104</name>
</gene>
<evidence type="ECO:0000256" key="1">
    <source>
        <dbReference type="SAM" id="MobiDB-lite"/>
    </source>
</evidence>
<proteinExistence type="predicted"/>
<dbReference type="InterPro" id="IPR031747">
    <property type="entry name" value="TMEM232"/>
</dbReference>
<keyword evidence="2" id="KW-1185">Reference proteome</keyword>
<dbReference type="GeneID" id="101850104"/>
<feature type="compositionally biased region" description="Basic and acidic residues" evidence="1">
    <location>
        <begin position="420"/>
        <end position="433"/>
    </location>
</feature>
<evidence type="ECO:0000313" key="3">
    <source>
        <dbReference type="RefSeq" id="XP_005105470.1"/>
    </source>
</evidence>
<protein>
    <submittedName>
        <fullName evidence="3">Transmembrane protein 232</fullName>
    </submittedName>
</protein>
<feature type="compositionally biased region" description="Basic and acidic residues" evidence="1">
    <location>
        <begin position="493"/>
        <end position="504"/>
    </location>
</feature>
<dbReference type="PANTHER" id="PTHR28651">
    <property type="entry name" value="TRANSMEMBRANE PROTEIN 232"/>
    <property type="match status" value="1"/>
</dbReference>
<dbReference type="Pfam" id="PF15877">
    <property type="entry name" value="TMEM232"/>
    <property type="match status" value="2"/>
</dbReference>
<keyword evidence="3" id="KW-0812">Transmembrane</keyword>
<reference evidence="3" key="1">
    <citation type="submission" date="2025-08" db="UniProtKB">
        <authorList>
            <consortium name="RefSeq"/>
        </authorList>
    </citation>
    <scope>IDENTIFICATION</scope>
</reference>
<dbReference type="Proteomes" id="UP000694888">
    <property type="component" value="Unplaced"/>
</dbReference>
<feature type="compositionally biased region" description="Polar residues" evidence="1">
    <location>
        <begin position="451"/>
        <end position="464"/>
    </location>
</feature>
<keyword evidence="3" id="KW-0472">Membrane</keyword>
<feature type="region of interest" description="Disordered" evidence="1">
    <location>
        <begin position="761"/>
        <end position="784"/>
    </location>
</feature>
<feature type="compositionally biased region" description="Basic and acidic residues" evidence="1">
    <location>
        <begin position="875"/>
        <end position="885"/>
    </location>
</feature>
<feature type="compositionally biased region" description="Basic and acidic residues" evidence="1">
    <location>
        <begin position="845"/>
        <end position="867"/>
    </location>
</feature>
<accession>A0ABM0JZX4</accession>
<feature type="compositionally biased region" description="Low complexity" evidence="1">
    <location>
        <begin position="436"/>
        <end position="449"/>
    </location>
</feature>
<feature type="region of interest" description="Disordered" evidence="1">
    <location>
        <begin position="369"/>
        <end position="539"/>
    </location>
</feature>
<organism evidence="2 3">
    <name type="scientific">Aplysia californica</name>
    <name type="common">California sea hare</name>
    <dbReference type="NCBI Taxonomy" id="6500"/>
    <lineage>
        <taxon>Eukaryota</taxon>
        <taxon>Metazoa</taxon>
        <taxon>Spiralia</taxon>
        <taxon>Lophotrochozoa</taxon>
        <taxon>Mollusca</taxon>
        <taxon>Gastropoda</taxon>
        <taxon>Heterobranchia</taxon>
        <taxon>Euthyneura</taxon>
        <taxon>Tectipleura</taxon>
        <taxon>Aplysiida</taxon>
        <taxon>Aplysioidea</taxon>
        <taxon>Aplysiidae</taxon>
        <taxon>Aplysia</taxon>
    </lineage>
</organism>